<dbReference type="Proteomes" id="UP000308760">
    <property type="component" value="Unassembled WGS sequence"/>
</dbReference>
<feature type="signal peptide" evidence="6">
    <location>
        <begin position="1"/>
        <end position="19"/>
    </location>
</feature>
<evidence type="ECO:0000256" key="2">
    <source>
        <dbReference type="ARBA" id="ARBA00012601"/>
    </source>
</evidence>
<dbReference type="InterPro" id="IPR001547">
    <property type="entry name" value="Glyco_hydro_5"/>
</dbReference>
<keyword evidence="4 5" id="KW-0326">Glycosidase</keyword>
<dbReference type="InterPro" id="IPR018087">
    <property type="entry name" value="Glyco_hydro_5_CS"/>
</dbReference>
<dbReference type="Gene3D" id="3.20.20.80">
    <property type="entry name" value="Glycosidases"/>
    <property type="match status" value="1"/>
</dbReference>
<comment type="similarity">
    <text evidence="5">Belongs to the glycosyl hydrolase 5 (cellulase A) family.</text>
</comment>
<keyword evidence="6" id="KW-0732">Signal</keyword>
<sequence length="341" mass="36987">MVAAAFVAAALVPSGFAVADNLQDTAAPQETEEVAQSAIEQHGQLSVCGVNLCGEAGDPVQLKGMSTHGLQWYSDCVNDASLDALQQDWSSDIVRLSLYVQEEGYEADPAGYTAKVSELIDSVTARGMYALVDWHILTPGDPNVNLEAAKTFFTEIASAHADNPGVIYETANEPNGVAWSDIKSYHEQIIPVIREQDPDSVVILGTPGYSSLGLSEGSDPSEVIDDQVDAENVMYAFHFYAASHREDYIAAVSAAAEEIPLFATEWGTQTYTGDGENDFEMSQQWTDMMAEHQISWTNWNFSDDMRSGAVFKEGTCPSGEFTGTSSLKPAGEWIREQILAE</sequence>
<evidence type="ECO:0000256" key="1">
    <source>
        <dbReference type="ARBA" id="ARBA00000966"/>
    </source>
</evidence>
<dbReference type="GO" id="GO:0008810">
    <property type="term" value="F:cellulase activity"/>
    <property type="evidence" value="ECO:0007669"/>
    <property type="project" value="UniProtKB-EC"/>
</dbReference>
<dbReference type="OrthoDB" id="182870at2"/>
<evidence type="ECO:0000256" key="4">
    <source>
        <dbReference type="ARBA" id="ARBA00023295"/>
    </source>
</evidence>
<dbReference type="SUPFAM" id="SSF51445">
    <property type="entry name" value="(Trans)glycosidases"/>
    <property type="match status" value="1"/>
</dbReference>
<comment type="catalytic activity">
    <reaction evidence="1">
        <text>Endohydrolysis of (1-&gt;4)-beta-D-glucosidic linkages in cellulose, lichenin and cereal beta-D-glucans.</text>
        <dbReference type="EC" id="3.2.1.4"/>
    </reaction>
</comment>
<keyword evidence="3 5" id="KW-0378">Hydrolase</keyword>
<dbReference type="EC" id="3.2.1.4" evidence="2"/>
<protein>
    <recommendedName>
        <fullName evidence="2">cellulase</fullName>
        <ecNumber evidence="2">3.2.1.4</ecNumber>
    </recommendedName>
</protein>
<dbReference type="PANTHER" id="PTHR34142">
    <property type="entry name" value="ENDO-BETA-1,4-GLUCANASE A"/>
    <property type="match status" value="1"/>
</dbReference>
<dbReference type="RefSeq" id="WP_136537551.1">
    <property type="nucleotide sequence ID" value="NZ_STGY01000083.1"/>
</dbReference>
<reference evidence="8 9" key="2">
    <citation type="submission" date="2019-05" db="EMBL/GenBank/DDBJ databases">
        <title>Glycomyces buryatensis sp. nov.</title>
        <authorList>
            <person name="Nikitina E."/>
        </authorList>
    </citation>
    <scope>NUCLEOTIDE SEQUENCE [LARGE SCALE GENOMIC DNA]</scope>
    <source>
        <strain evidence="8 9">18</strain>
    </source>
</reference>
<organism evidence="8 9">
    <name type="scientific">Glycomyces buryatensis</name>
    <dbReference type="NCBI Taxonomy" id="2570927"/>
    <lineage>
        <taxon>Bacteria</taxon>
        <taxon>Bacillati</taxon>
        <taxon>Actinomycetota</taxon>
        <taxon>Actinomycetes</taxon>
        <taxon>Glycomycetales</taxon>
        <taxon>Glycomycetaceae</taxon>
        <taxon>Glycomyces</taxon>
    </lineage>
</organism>
<accession>A0A4S8PR33</accession>
<evidence type="ECO:0000256" key="6">
    <source>
        <dbReference type="SAM" id="SignalP"/>
    </source>
</evidence>
<dbReference type="PANTHER" id="PTHR34142:SF1">
    <property type="entry name" value="GLYCOSIDE HYDROLASE FAMILY 5 DOMAIN-CONTAINING PROTEIN"/>
    <property type="match status" value="1"/>
</dbReference>
<gene>
    <name evidence="8" type="ORF">FAB82_26415</name>
</gene>
<dbReference type="InterPro" id="IPR017853">
    <property type="entry name" value="GH"/>
</dbReference>
<dbReference type="AlphaFoldDB" id="A0A4S8PR33"/>
<dbReference type="Pfam" id="PF00150">
    <property type="entry name" value="Cellulase"/>
    <property type="match status" value="1"/>
</dbReference>
<proteinExistence type="inferred from homology"/>
<evidence type="ECO:0000313" key="8">
    <source>
        <dbReference type="EMBL" id="THV33670.1"/>
    </source>
</evidence>
<feature type="domain" description="Glycoside hydrolase family 5" evidence="7">
    <location>
        <begin position="54"/>
        <end position="303"/>
    </location>
</feature>
<evidence type="ECO:0000259" key="7">
    <source>
        <dbReference type="Pfam" id="PF00150"/>
    </source>
</evidence>
<reference evidence="9" key="1">
    <citation type="submission" date="2019-04" db="EMBL/GenBank/DDBJ databases">
        <title>Nocardioides xinjiangensis sp. nov.</title>
        <authorList>
            <person name="Liu S."/>
        </authorList>
    </citation>
    <scope>NUCLEOTIDE SEQUENCE [LARGE SCALE GENOMIC DNA]</scope>
    <source>
        <strain evidence="9">18</strain>
    </source>
</reference>
<evidence type="ECO:0000256" key="5">
    <source>
        <dbReference type="RuleBase" id="RU361153"/>
    </source>
</evidence>
<keyword evidence="9" id="KW-1185">Reference proteome</keyword>
<feature type="chain" id="PRO_5020455076" description="cellulase" evidence="6">
    <location>
        <begin position="20"/>
        <end position="341"/>
    </location>
</feature>
<dbReference type="GO" id="GO:0000272">
    <property type="term" value="P:polysaccharide catabolic process"/>
    <property type="evidence" value="ECO:0007669"/>
    <property type="project" value="InterPro"/>
</dbReference>
<comment type="caution">
    <text evidence="8">The sequence shown here is derived from an EMBL/GenBank/DDBJ whole genome shotgun (WGS) entry which is preliminary data.</text>
</comment>
<name>A0A4S8PR33_9ACTN</name>
<evidence type="ECO:0000313" key="9">
    <source>
        <dbReference type="Proteomes" id="UP000308760"/>
    </source>
</evidence>
<dbReference type="EMBL" id="STGY01000083">
    <property type="protein sequence ID" value="THV33670.1"/>
    <property type="molecule type" value="Genomic_DNA"/>
</dbReference>
<evidence type="ECO:0000256" key="3">
    <source>
        <dbReference type="ARBA" id="ARBA00022801"/>
    </source>
</evidence>
<dbReference type="PROSITE" id="PS00659">
    <property type="entry name" value="GLYCOSYL_HYDROL_F5"/>
    <property type="match status" value="1"/>
</dbReference>